<evidence type="ECO:0000313" key="11">
    <source>
        <dbReference type="Proteomes" id="UP000230232"/>
    </source>
</evidence>
<dbReference type="PANTHER" id="PTHR30012">
    <property type="entry name" value="GENERAL SECRETION PATHWAY PROTEIN"/>
    <property type="match status" value="1"/>
</dbReference>
<dbReference type="Pfam" id="PF00482">
    <property type="entry name" value="T2SSF"/>
    <property type="match status" value="2"/>
</dbReference>
<accession>A0A2H0R423</accession>
<evidence type="ECO:0000256" key="2">
    <source>
        <dbReference type="ARBA" id="ARBA00005745"/>
    </source>
</evidence>
<organism evidence="10 11">
    <name type="scientific">Candidatus Yanofskybacteria bacterium CG10_big_fil_rev_8_21_14_0_10_46_23</name>
    <dbReference type="NCBI Taxonomy" id="1975098"/>
    <lineage>
        <taxon>Bacteria</taxon>
        <taxon>Candidatus Yanofskyibacteriota</taxon>
    </lineage>
</organism>
<evidence type="ECO:0000256" key="5">
    <source>
        <dbReference type="ARBA" id="ARBA00022692"/>
    </source>
</evidence>
<evidence type="ECO:0000256" key="1">
    <source>
        <dbReference type="ARBA" id="ARBA00004429"/>
    </source>
</evidence>
<dbReference type="InterPro" id="IPR003004">
    <property type="entry name" value="GspF/PilC"/>
</dbReference>
<dbReference type="EMBL" id="PCXO01000010">
    <property type="protein sequence ID" value="PIR41263.1"/>
    <property type="molecule type" value="Genomic_DNA"/>
</dbReference>
<keyword evidence="5 8" id="KW-0812">Transmembrane</keyword>
<feature type="domain" description="Type II secretion system protein GspF" evidence="9">
    <location>
        <begin position="69"/>
        <end position="191"/>
    </location>
</feature>
<sequence>MADFKYQVRDNTGQMRQGVVEAESEERAVEALHRRGFTILAIEGENRGLFEKDLGGYLSKPTRRDLVMFTRQLSTLIDAEVPLVEGLHTLSEQSEKSAFREIIEEISNDIQGGASLSQAISKHKLFGRFYVSLVRAGEISGRLQETLIYLADYLERVAEINSKIKGALAYPIFVLVAIFGVGVIMMTTVLPQLLTILTEAGVADLPLSTRILIFTTNLINNYIVVFIAGLIALGFGLRAWVKTPAGRFKLDMLKIKFPRLGTVARNIYLARIAETLATLIKAGVPILEGLKITSEIVGHALYEKILLEAQASVQGGGTISEVFQKYEEIPALVSSMMAIGEKTGKTDFMLENVHKFYKSEAERDIQSISQLIEPILVLFLGGIVFIMVSSILLPIYNLVGAA</sequence>
<dbReference type="PANTHER" id="PTHR30012:SF0">
    <property type="entry name" value="TYPE II SECRETION SYSTEM PROTEIN F-RELATED"/>
    <property type="match status" value="1"/>
</dbReference>
<dbReference type="Proteomes" id="UP000230232">
    <property type="component" value="Unassembled WGS sequence"/>
</dbReference>
<dbReference type="AlphaFoldDB" id="A0A2H0R423"/>
<evidence type="ECO:0000256" key="8">
    <source>
        <dbReference type="SAM" id="Phobius"/>
    </source>
</evidence>
<keyword evidence="6 8" id="KW-1133">Transmembrane helix</keyword>
<evidence type="ECO:0000256" key="3">
    <source>
        <dbReference type="ARBA" id="ARBA00022475"/>
    </source>
</evidence>
<name>A0A2H0R423_9BACT</name>
<evidence type="ECO:0000313" key="10">
    <source>
        <dbReference type="EMBL" id="PIR41263.1"/>
    </source>
</evidence>
<comment type="similarity">
    <text evidence="2">Belongs to the GSP F family.</text>
</comment>
<keyword evidence="3" id="KW-1003">Cell membrane</keyword>
<comment type="caution">
    <text evidence="10">The sequence shown here is derived from an EMBL/GenBank/DDBJ whole genome shotgun (WGS) entry which is preliminary data.</text>
</comment>
<feature type="transmembrane region" description="Helical" evidence="8">
    <location>
        <begin position="375"/>
        <end position="396"/>
    </location>
</feature>
<feature type="transmembrane region" description="Helical" evidence="8">
    <location>
        <begin position="222"/>
        <end position="241"/>
    </location>
</feature>
<evidence type="ECO:0000259" key="9">
    <source>
        <dbReference type="Pfam" id="PF00482"/>
    </source>
</evidence>
<evidence type="ECO:0000256" key="7">
    <source>
        <dbReference type="ARBA" id="ARBA00023136"/>
    </source>
</evidence>
<reference evidence="10 11" key="1">
    <citation type="submission" date="2017-09" db="EMBL/GenBank/DDBJ databases">
        <title>Depth-based differentiation of microbial function through sediment-hosted aquifers and enrichment of novel symbionts in the deep terrestrial subsurface.</title>
        <authorList>
            <person name="Probst A.J."/>
            <person name="Ladd B."/>
            <person name="Jarett J.K."/>
            <person name="Geller-Mcgrath D.E."/>
            <person name="Sieber C.M."/>
            <person name="Emerson J.B."/>
            <person name="Anantharaman K."/>
            <person name="Thomas B.C."/>
            <person name="Malmstrom R."/>
            <person name="Stieglmeier M."/>
            <person name="Klingl A."/>
            <person name="Woyke T."/>
            <person name="Ryan C.M."/>
            <person name="Banfield J.F."/>
        </authorList>
    </citation>
    <scope>NUCLEOTIDE SEQUENCE [LARGE SCALE GENOMIC DNA]</scope>
    <source>
        <strain evidence="10">CG10_big_fil_rev_8_21_14_0_10_46_23</strain>
    </source>
</reference>
<dbReference type="FunFam" id="1.20.81.30:FF:000001">
    <property type="entry name" value="Type II secretion system protein F"/>
    <property type="match status" value="1"/>
</dbReference>
<keyword evidence="4" id="KW-0997">Cell inner membrane</keyword>
<feature type="domain" description="Type II secretion system protein GspF" evidence="9">
    <location>
        <begin position="273"/>
        <end position="394"/>
    </location>
</feature>
<protein>
    <recommendedName>
        <fullName evidence="9">Type II secretion system protein GspF domain-containing protein</fullName>
    </recommendedName>
</protein>
<feature type="transmembrane region" description="Helical" evidence="8">
    <location>
        <begin position="168"/>
        <end position="190"/>
    </location>
</feature>
<evidence type="ECO:0000256" key="6">
    <source>
        <dbReference type="ARBA" id="ARBA00022989"/>
    </source>
</evidence>
<dbReference type="InterPro" id="IPR018076">
    <property type="entry name" value="T2SS_GspF_dom"/>
</dbReference>
<dbReference type="GO" id="GO:0005886">
    <property type="term" value="C:plasma membrane"/>
    <property type="evidence" value="ECO:0007669"/>
    <property type="project" value="UniProtKB-SubCell"/>
</dbReference>
<proteinExistence type="inferred from homology"/>
<keyword evidence="7 8" id="KW-0472">Membrane</keyword>
<evidence type="ECO:0000256" key="4">
    <source>
        <dbReference type="ARBA" id="ARBA00022519"/>
    </source>
</evidence>
<gene>
    <name evidence="10" type="ORF">COV31_02560</name>
</gene>
<comment type="subcellular location">
    <subcellularLocation>
        <location evidence="1">Cell inner membrane</location>
        <topology evidence="1">Multi-pass membrane protein</topology>
    </subcellularLocation>
</comment>
<dbReference type="Gene3D" id="1.20.81.30">
    <property type="entry name" value="Type II secretion system (T2SS), domain F"/>
    <property type="match status" value="2"/>
</dbReference>
<dbReference type="InterPro" id="IPR042094">
    <property type="entry name" value="T2SS_GspF_sf"/>
</dbReference>
<dbReference type="PRINTS" id="PR00812">
    <property type="entry name" value="BCTERIALGSPF"/>
</dbReference>